<dbReference type="InterPro" id="IPR051033">
    <property type="entry name" value="SH3BGR"/>
</dbReference>
<comment type="similarity">
    <text evidence="1 2">Belongs to the SH3BGR family.</text>
</comment>
<organism evidence="3">
    <name type="scientific">Castor canadensis</name>
    <name type="common">American beaver</name>
    <dbReference type="NCBI Taxonomy" id="51338"/>
    <lineage>
        <taxon>Eukaryota</taxon>
        <taxon>Metazoa</taxon>
        <taxon>Chordata</taxon>
        <taxon>Craniata</taxon>
        <taxon>Vertebrata</taxon>
        <taxon>Euteleostomi</taxon>
        <taxon>Mammalia</taxon>
        <taxon>Eutheria</taxon>
        <taxon>Euarchontoglires</taxon>
        <taxon>Glires</taxon>
        <taxon>Rodentia</taxon>
        <taxon>Castorimorpha</taxon>
        <taxon>Castoridae</taxon>
        <taxon>Castor</taxon>
    </lineage>
</organism>
<dbReference type="PIRSF" id="PIRSF008142">
    <property type="entry name" value="SH3-bind_E-rich_L"/>
    <property type="match status" value="1"/>
</dbReference>
<dbReference type="InterPro" id="IPR036249">
    <property type="entry name" value="Thioredoxin-like_sf"/>
</dbReference>
<dbReference type="GO" id="GO:0005737">
    <property type="term" value="C:cytoplasm"/>
    <property type="evidence" value="ECO:0007669"/>
    <property type="project" value="TreeGrafter"/>
</dbReference>
<dbReference type="CDD" id="cd03030">
    <property type="entry name" value="GRX_SH3BGR"/>
    <property type="match status" value="1"/>
</dbReference>
<dbReference type="PANTHER" id="PTHR12232">
    <property type="entry name" value="SH3 DOMAIN-BINDING GLUTAMIC ACID-RICH-LIKE PROTEIN"/>
    <property type="match status" value="1"/>
</dbReference>
<dbReference type="PANTHER" id="PTHR12232:SF6">
    <property type="entry name" value="SH3 DOMAIN-BINDING GLUTAMIC ACID-RICH-LIKE PROTEIN 3"/>
    <property type="match status" value="1"/>
</dbReference>
<protein>
    <recommendedName>
        <fullName evidence="2">SH3 domain-binding glutamic acid-rich-like protein</fullName>
    </recommendedName>
</protein>
<dbReference type="Ensembl" id="ENSCCNT00000039236.1">
    <property type="protein sequence ID" value="ENSCCNP00000031205.1"/>
    <property type="gene ID" value="ENSCCNG00000029726.1"/>
</dbReference>
<accession>A0A8C0XP27</accession>
<dbReference type="AlphaFoldDB" id="A0A8C0XP27"/>
<evidence type="ECO:0000256" key="1">
    <source>
        <dbReference type="ARBA" id="ARBA00007764"/>
    </source>
</evidence>
<proteinExistence type="inferred from homology"/>
<dbReference type="Pfam" id="PF04908">
    <property type="entry name" value="SH3BGR"/>
    <property type="match status" value="1"/>
</dbReference>
<sequence>MVETTSSIKIYYTSVSGSREVKQRQEEVIRILDTYKIKYELVDISTSLKALEEMRTKVSTPKALPPQIFNGEEYCGDFEMFRKAKEKKDILKFLKMERMGSYDKR</sequence>
<evidence type="ECO:0000256" key="2">
    <source>
        <dbReference type="PIRNR" id="PIRNR008142"/>
    </source>
</evidence>
<dbReference type="InterPro" id="IPR006993">
    <property type="entry name" value="Glut_rich_SH3-bd"/>
</dbReference>
<name>A0A8C0XP27_CASCN</name>
<dbReference type="SUPFAM" id="SSF52833">
    <property type="entry name" value="Thioredoxin-like"/>
    <property type="match status" value="1"/>
</dbReference>
<reference evidence="3" key="1">
    <citation type="submission" date="2023-09" db="UniProtKB">
        <authorList>
            <consortium name="Ensembl"/>
        </authorList>
    </citation>
    <scope>IDENTIFICATION</scope>
</reference>
<dbReference type="Gene3D" id="3.40.30.10">
    <property type="entry name" value="Glutaredoxin"/>
    <property type="match status" value="1"/>
</dbReference>
<evidence type="ECO:0000313" key="3">
    <source>
        <dbReference type="Ensembl" id="ENSCCNP00000031205.1"/>
    </source>
</evidence>